<gene>
    <name evidence="4" type="ORF">SAMN02194393_05190</name>
</gene>
<keyword evidence="2" id="KW-0812">Transmembrane</keyword>
<keyword evidence="5" id="KW-1185">Reference proteome</keyword>
<evidence type="ECO:0000259" key="3">
    <source>
        <dbReference type="Pfam" id="PF01551"/>
    </source>
</evidence>
<sequence length="371" mass="41525">MSFIKQEEQVKRDSIKKEVVKSSSKLALKLIIGSIGLPATILIAIVILVLPIPLIVIGGYAIYNEPVNDNIGYYGGNIEIHGKDRFAWPIPGCYRITSEYGLRYHPIDKIKKMHTGVDVAAPSGRKVVAADDGVVYFSGNKGGYGKTVIIKHEGNIETYYAHNSSLRVKKGDKVTKGDVIALSGNSGKSTGSHLHFEVRIAGNHVDPLKYFRVERVIPDDGLPEDLKFKKANKNKLKKWLEDRKSYLAKESFIESFIAAGNQYDLDPLLLVAITGQEQSFVPKNHRKAKQISKNPFNVFGSWEVYGESFEKSAKIAAATVIKLSKDRPEGEHPLKWINSKSNPRGYYASHSRWWIGVNKFYNSLRKEVGYD</sequence>
<dbReference type="SUPFAM" id="SSF51261">
    <property type="entry name" value="Duplicated hybrid motif"/>
    <property type="match status" value="1"/>
</dbReference>
<evidence type="ECO:0000313" key="4">
    <source>
        <dbReference type="EMBL" id="SKC90573.1"/>
    </source>
</evidence>
<keyword evidence="2" id="KW-0472">Membrane</keyword>
<accession>A0A1T5MRB2</accession>
<dbReference type="PANTHER" id="PTHR21666:SF289">
    <property type="entry name" value="L-ALA--D-GLU ENDOPEPTIDASE"/>
    <property type="match status" value="1"/>
</dbReference>
<dbReference type="InterPro" id="IPR011055">
    <property type="entry name" value="Dup_hybrid_motif"/>
</dbReference>
<evidence type="ECO:0000256" key="1">
    <source>
        <dbReference type="ARBA" id="ARBA00022729"/>
    </source>
</evidence>
<dbReference type="EMBL" id="FUZT01000022">
    <property type="protein sequence ID" value="SKC90573.1"/>
    <property type="molecule type" value="Genomic_DNA"/>
</dbReference>
<organism evidence="4 5">
    <name type="scientific">Maledivibacter halophilus</name>
    <dbReference type="NCBI Taxonomy" id="36842"/>
    <lineage>
        <taxon>Bacteria</taxon>
        <taxon>Bacillati</taxon>
        <taxon>Bacillota</taxon>
        <taxon>Clostridia</taxon>
        <taxon>Peptostreptococcales</taxon>
        <taxon>Caminicellaceae</taxon>
        <taxon>Maledivibacter</taxon>
    </lineage>
</organism>
<evidence type="ECO:0000256" key="2">
    <source>
        <dbReference type="SAM" id="Phobius"/>
    </source>
</evidence>
<dbReference type="RefSeq" id="WP_079495780.1">
    <property type="nucleotide sequence ID" value="NZ_FUZT01000022.1"/>
</dbReference>
<dbReference type="CDD" id="cd12797">
    <property type="entry name" value="M23_peptidase"/>
    <property type="match status" value="1"/>
</dbReference>
<evidence type="ECO:0000313" key="5">
    <source>
        <dbReference type="Proteomes" id="UP000190285"/>
    </source>
</evidence>
<keyword evidence="1" id="KW-0732">Signal</keyword>
<dbReference type="OrthoDB" id="9805070at2"/>
<dbReference type="Proteomes" id="UP000190285">
    <property type="component" value="Unassembled WGS sequence"/>
</dbReference>
<keyword evidence="4" id="KW-0378">Hydrolase</keyword>
<dbReference type="PANTHER" id="PTHR21666">
    <property type="entry name" value="PEPTIDASE-RELATED"/>
    <property type="match status" value="1"/>
</dbReference>
<dbReference type="FunFam" id="2.70.70.10:FF:000006">
    <property type="entry name" value="M23 family peptidase"/>
    <property type="match status" value="1"/>
</dbReference>
<dbReference type="Gene3D" id="2.70.70.10">
    <property type="entry name" value="Glucose Permease (Domain IIA)"/>
    <property type="match status" value="1"/>
</dbReference>
<keyword evidence="2" id="KW-1133">Transmembrane helix</keyword>
<protein>
    <submittedName>
        <fullName evidence="4">Murein DD-endopeptidase MepM and murein hydrolase activator NlpD, contain LysM domain</fullName>
    </submittedName>
</protein>
<proteinExistence type="predicted"/>
<dbReference type="AlphaFoldDB" id="A0A1T5MRB2"/>
<dbReference type="InterPro" id="IPR016047">
    <property type="entry name" value="M23ase_b-sheet_dom"/>
</dbReference>
<name>A0A1T5MRB2_9FIRM</name>
<dbReference type="GO" id="GO:0004222">
    <property type="term" value="F:metalloendopeptidase activity"/>
    <property type="evidence" value="ECO:0007669"/>
    <property type="project" value="TreeGrafter"/>
</dbReference>
<dbReference type="STRING" id="36842.SAMN02194393_05190"/>
<dbReference type="InterPro" id="IPR050570">
    <property type="entry name" value="Cell_wall_metabolism_enzyme"/>
</dbReference>
<feature type="transmembrane region" description="Helical" evidence="2">
    <location>
        <begin position="30"/>
        <end position="63"/>
    </location>
</feature>
<reference evidence="4 5" key="1">
    <citation type="submission" date="2017-02" db="EMBL/GenBank/DDBJ databases">
        <authorList>
            <person name="Peterson S.W."/>
        </authorList>
    </citation>
    <scope>NUCLEOTIDE SEQUENCE [LARGE SCALE GENOMIC DNA]</scope>
    <source>
        <strain evidence="4 5">M1</strain>
    </source>
</reference>
<dbReference type="Pfam" id="PF01551">
    <property type="entry name" value="Peptidase_M23"/>
    <property type="match status" value="1"/>
</dbReference>
<feature type="domain" description="M23ase beta-sheet core" evidence="3">
    <location>
        <begin position="112"/>
        <end position="207"/>
    </location>
</feature>